<dbReference type="STRING" id="235279.HH_1113"/>
<dbReference type="Proteomes" id="UP000002495">
    <property type="component" value="Chromosome"/>
</dbReference>
<proteinExistence type="predicted"/>
<organism evidence="2 3">
    <name type="scientific">Helicobacter hepaticus (strain ATCC 51449 / 3B1)</name>
    <dbReference type="NCBI Taxonomy" id="235279"/>
    <lineage>
        <taxon>Bacteria</taxon>
        <taxon>Pseudomonadati</taxon>
        <taxon>Campylobacterota</taxon>
        <taxon>Epsilonproteobacteria</taxon>
        <taxon>Campylobacterales</taxon>
        <taxon>Helicobacteraceae</taxon>
        <taxon>Helicobacter</taxon>
    </lineage>
</organism>
<name>Q7VH54_HELHP</name>
<accession>Q7VH54</accession>
<protein>
    <submittedName>
        <fullName evidence="2">Uncharacterized protein</fullName>
    </submittedName>
</protein>
<keyword evidence="1" id="KW-0812">Transmembrane</keyword>
<feature type="transmembrane region" description="Helical" evidence="1">
    <location>
        <begin position="33"/>
        <end position="55"/>
    </location>
</feature>
<dbReference type="AlphaFoldDB" id="Q7VH54"/>
<keyword evidence="1" id="KW-0472">Membrane</keyword>
<dbReference type="EMBL" id="AE017125">
    <property type="protein sequence ID" value="AAP77710.1"/>
    <property type="molecule type" value="Genomic_DNA"/>
</dbReference>
<keyword evidence="3" id="KW-1185">Reference proteome</keyword>
<keyword evidence="1" id="KW-1133">Transmembrane helix</keyword>
<evidence type="ECO:0000313" key="3">
    <source>
        <dbReference type="Proteomes" id="UP000002495"/>
    </source>
</evidence>
<dbReference type="RefSeq" id="WP_011115953.1">
    <property type="nucleotide sequence ID" value="NC_004917.1"/>
</dbReference>
<dbReference type="OrthoDB" id="5325074at2"/>
<dbReference type="HOGENOM" id="CLU_1298363_0_0_7"/>
<reference evidence="2 3" key="1">
    <citation type="journal article" date="2003" name="Proc. Natl. Acad. Sci. U.S.A.">
        <title>The complete genome sequence of the carcinogenic bacterium Helicobacter hepaticus.</title>
        <authorList>
            <person name="Suerbaum S."/>
            <person name="Josenhans C."/>
            <person name="Sterzenbach T."/>
            <person name="Drescher B."/>
            <person name="Brandt P."/>
            <person name="Bell M."/>
            <person name="Droege M."/>
            <person name="Fartmann B."/>
            <person name="Fischer H.-P."/>
            <person name="Ge Z."/>
            <person name="Hoerster A."/>
            <person name="Holland R."/>
            <person name="Klein K."/>
            <person name="Koenig J."/>
            <person name="Macko L."/>
            <person name="Mendz G.L."/>
            <person name="Nyakatura G."/>
            <person name="Schauer D.B."/>
            <person name="Shen Z."/>
            <person name="Weber J."/>
            <person name="Frosch M."/>
            <person name="Fox J.G."/>
        </authorList>
    </citation>
    <scope>NUCLEOTIDE SEQUENCE [LARGE SCALE GENOMIC DNA]</scope>
    <source>
        <strain evidence="3">ATCC 51449 / 3B1</strain>
    </source>
</reference>
<dbReference type="KEGG" id="hhe:HH_1113"/>
<sequence length="212" mass="24522">MRFNIFLPLYNSYQAIQKAFEHFLATKTTREKYFLAATIVLCVCFIVIDFIYLPLLEKYSALSRLHTHTLKEFALSSDSIQNATSAHLEQSQNIQEKLRITQENIALIQSYLKENTKEPHLNPFALMSELINFAKTHQLSLSSFSPHATLDALGIEGMGSFEEIVALIYFIESHRFFSVDTLSFKPFNDALIHFNIMVIDYRSKNPIYRELL</sequence>
<evidence type="ECO:0000256" key="1">
    <source>
        <dbReference type="SAM" id="Phobius"/>
    </source>
</evidence>
<gene>
    <name evidence="2" type="ordered locus">HH_1113</name>
</gene>
<evidence type="ECO:0000313" key="2">
    <source>
        <dbReference type="EMBL" id="AAP77710.1"/>
    </source>
</evidence>